<dbReference type="OrthoDB" id="5830at2759"/>
<feature type="region of interest" description="Disordered" evidence="1">
    <location>
        <begin position="1"/>
        <end position="152"/>
    </location>
</feature>
<feature type="compositionally biased region" description="Basic and acidic residues" evidence="1">
    <location>
        <begin position="39"/>
        <end position="51"/>
    </location>
</feature>
<keyword evidence="3" id="KW-1185">Reference proteome</keyword>
<accession>A0A5J4YM75</accession>
<feature type="compositionally biased region" description="Basic and acidic residues" evidence="1">
    <location>
        <begin position="288"/>
        <end position="304"/>
    </location>
</feature>
<evidence type="ECO:0000313" key="3">
    <source>
        <dbReference type="Proteomes" id="UP000324585"/>
    </source>
</evidence>
<proteinExistence type="predicted"/>
<dbReference type="EMBL" id="VRMN01000011">
    <property type="protein sequence ID" value="KAA8491763.1"/>
    <property type="molecule type" value="Genomic_DNA"/>
</dbReference>
<dbReference type="Proteomes" id="UP000324585">
    <property type="component" value="Unassembled WGS sequence"/>
</dbReference>
<feature type="compositionally biased region" description="Basic and acidic residues" evidence="1">
    <location>
        <begin position="71"/>
        <end position="88"/>
    </location>
</feature>
<reference evidence="3" key="1">
    <citation type="journal article" date="2019" name="Nat. Commun.">
        <title>Expansion of phycobilisome linker gene families in mesophilic red algae.</title>
        <authorList>
            <person name="Lee J."/>
            <person name="Kim D."/>
            <person name="Bhattacharya D."/>
            <person name="Yoon H.S."/>
        </authorList>
    </citation>
    <scope>NUCLEOTIDE SEQUENCE [LARGE SCALE GENOMIC DNA]</scope>
    <source>
        <strain evidence="3">CCMP 1328</strain>
    </source>
</reference>
<feature type="region of interest" description="Disordered" evidence="1">
    <location>
        <begin position="255"/>
        <end position="313"/>
    </location>
</feature>
<evidence type="ECO:0000313" key="2">
    <source>
        <dbReference type="EMBL" id="KAA8491763.1"/>
    </source>
</evidence>
<feature type="compositionally biased region" description="Polar residues" evidence="1">
    <location>
        <begin position="275"/>
        <end position="287"/>
    </location>
</feature>
<dbReference type="AlphaFoldDB" id="A0A5J4YM75"/>
<organism evidence="2 3">
    <name type="scientific">Porphyridium purpureum</name>
    <name type="common">Red alga</name>
    <name type="synonym">Porphyridium cruentum</name>
    <dbReference type="NCBI Taxonomy" id="35688"/>
    <lineage>
        <taxon>Eukaryota</taxon>
        <taxon>Rhodophyta</taxon>
        <taxon>Bangiophyceae</taxon>
        <taxon>Porphyridiales</taxon>
        <taxon>Porphyridiaceae</taxon>
        <taxon>Porphyridium</taxon>
    </lineage>
</organism>
<name>A0A5J4YM75_PORPP</name>
<comment type="caution">
    <text evidence="2">The sequence shown here is derived from an EMBL/GenBank/DDBJ whole genome shotgun (WGS) entry which is preliminary data.</text>
</comment>
<gene>
    <name evidence="2" type="ORF">FVE85_8245</name>
</gene>
<sequence>MDSSDDEILMNRRAAKKRAVDGGSGRVANAASSPNGVKNGRDETSARRTEGAEVQGVPVPPNDASSSSEDQSSHRARDGAMENTDSRRMSRAQASGAVVQAAHGLLTGASDSSDDDKPLKARLPKPSLVRGQGENGAPARAQKLKNGKTTAASTTNVALAKLATSASDSLAKDARVDAVAESDSDFDSDVPLSRKKRPEKKMQRTDTIARAKLKSDSDSDVPLSRLQKTVRKTQKPGKAVEKNSVVAKERWDVSINPEPRLPPKVKKEAKAESRLVSTWESGNGTQDSQDRKKSGKVRKFEVEGQRYQTPDEDDPLRIFYSTMYAEKKEKQKDCTLALNWLTARGCVPDEK</sequence>
<protein>
    <submittedName>
        <fullName evidence="2">Uncharacterized protein</fullName>
    </submittedName>
</protein>
<evidence type="ECO:0000256" key="1">
    <source>
        <dbReference type="SAM" id="MobiDB-lite"/>
    </source>
</evidence>
<feature type="region of interest" description="Disordered" evidence="1">
    <location>
        <begin position="165"/>
        <end position="206"/>
    </location>
</feature>